<protein>
    <submittedName>
        <fullName evidence="1">Uncharacterized protein</fullName>
    </submittedName>
</protein>
<evidence type="ECO:0000313" key="1">
    <source>
        <dbReference type="EMBL" id="KAJ3806864.1"/>
    </source>
</evidence>
<dbReference type="Proteomes" id="UP001163835">
    <property type="component" value="Unassembled WGS sequence"/>
</dbReference>
<feature type="non-terminal residue" evidence="1">
    <location>
        <position position="163"/>
    </location>
</feature>
<comment type="caution">
    <text evidence="1">The sequence shown here is derived from an EMBL/GenBank/DDBJ whole genome shotgun (WGS) entry which is preliminary data.</text>
</comment>
<keyword evidence="2" id="KW-1185">Reference proteome</keyword>
<organism evidence="1 2">
    <name type="scientific">Lentinula aff. lateritia</name>
    <dbReference type="NCBI Taxonomy" id="2804960"/>
    <lineage>
        <taxon>Eukaryota</taxon>
        <taxon>Fungi</taxon>
        <taxon>Dikarya</taxon>
        <taxon>Basidiomycota</taxon>
        <taxon>Agaricomycotina</taxon>
        <taxon>Agaricomycetes</taxon>
        <taxon>Agaricomycetidae</taxon>
        <taxon>Agaricales</taxon>
        <taxon>Marasmiineae</taxon>
        <taxon>Omphalotaceae</taxon>
        <taxon>Lentinula</taxon>
    </lineage>
</organism>
<sequence length="163" mass="18503">MARYLSQPRIEGPVRVSPHDATILQSNISKADHEIESLDSQIATLTRDKDIQLAVRASLKNILSPVRRIPNEILAQVFEVVCYPEEGEFYAGFGVVRRTTCLSQVCVSWRRAAHNTPSIWSRLSLSIPQDQGLIKGGGRWVTEWLCRSRELPLELYLDFPQND</sequence>
<evidence type="ECO:0000313" key="2">
    <source>
        <dbReference type="Proteomes" id="UP001163835"/>
    </source>
</evidence>
<dbReference type="EMBL" id="MU795370">
    <property type="protein sequence ID" value="KAJ3806864.1"/>
    <property type="molecule type" value="Genomic_DNA"/>
</dbReference>
<proteinExistence type="predicted"/>
<reference evidence="1" key="1">
    <citation type="submission" date="2022-09" db="EMBL/GenBank/DDBJ databases">
        <title>A Global Phylogenomic Analysis of the Shiitake Genus Lentinula.</title>
        <authorList>
            <consortium name="DOE Joint Genome Institute"/>
            <person name="Sierra-Patev S."/>
            <person name="Min B."/>
            <person name="Naranjo-Ortiz M."/>
            <person name="Looney B."/>
            <person name="Konkel Z."/>
            <person name="Slot J.C."/>
            <person name="Sakamoto Y."/>
            <person name="Steenwyk J.L."/>
            <person name="Rokas A."/>
            <person name="Carro J."/>
            <person name="Camarero S."/>
            <person name="Ferreira P."/>
            <person name="Molpeceres G."/>
            <person name="Ruiz-Duenas F.J."/>
            <person name="Serrano A."/>
            <person name="Henrissat B."/>
            <person name="Drula E."/>
            <person name="Hughes K.W."/>
            <person name="Mata J.L."/>
            <person name="Ishikawa N.K."/>
            <person name="Vargas-Isla R."/>
            <person name="Ushijima S."/>
            <person name="Smith C.A."/>
            <person name="Ahrendt S."/>
            <person name="Andreopoulos W."/>
            <person name="He G."/>
            <person name="Labutti K."/>
            <person name="Lipzen A."/>
            <person name="Ng V."/>
            <person name="Riley R."/>
            <person name="Sandor L."/>
            <person name="Barry K."/>
            <person name="Martinez A.T."/>
            <person name="Xiao Y."/>
            <person name="Gibbons J.G."/>
            <person name="Terashima K."/>
            <person name="Grigoriev I.V."/>
            <person name="Hibbett D.S."/>
        </authorList>
    </citation>
    <scope>NUCLEOTIDE SEQUENCE</scope>
    <source>
        <strain evidence="1">TMI1499</strain>
    </source>
</reference>
<accession>A0ACC1TQP7</accession>
<gene>
    <name evidence="1" type="ORF">F5876DRAFT_49229</name>
</gene>
<name>A0ACC1TQP7_9AGAR</name>